<accession>A0A0S1MIE8</accession>
<sequence length="73" mass="8465">MFTWHDLHRSKGVDLDIDIVANAVEYKAIAKKGSLSELKVNMMKLEGIFFFNFSGTQLLKMREAKIWYLQNPS</sequence>
<reference evidence="1" key="1">
    <citation type="submission" date="2015-07" db="EMBL/GenBank/DDBJ databases">
        <title>Elucidating the P. pachyrhizi secretome and potential effectors.</title>
        <authorList>
            <person name="de Carvalho M.C.C.G."/>
            <person name="Nascimento L.C."/>
            <person name="Darben L.M."/>
            <person name="Polizel-Podanosqui A.M."/>
            <person name="Lopes-Caitar V.S."/>
            <person name="Rocha C.S."/>
            <person name="Qi M."/>
            <person name="Carazolle M."/>
            <person name="Kuwahara M.K."/>
            <person name="Pereira G.A.G."/>
            <person name="Abdelnoor R.V."/>
            <person name="Whitham S.A."/>
            <person name="Marcelino-Guimaraes F.C."/>
        </authorList>
    </citation>
    <scope>NUCLEOTIDE SEQUENCE</scope>
</reference>
<proteinExistence type="evidence at transcript level"/>
<dbReference type="AlphaFoldDB" id="A0A0S1MIE8"/>
<evidence type="ECO:0000313" key="1">
    <source>
        <dbReference type="EMBL" id="ALL40635.1"/>
    </source>
</evidence>
<protein>
    <submittedName>
        <fullName evidence="1">Endoplasmic reticulum vesicle protein 25</fullName>
    </submittedName>
</protein>
<dbReference type="EMBL" id="KT246544">
    <property type="protein sequence ID" value="ALL40635.1"/>
    <property type="molecule type" value="mRNA"/>
</dbReference>
<organism evidence="1">
    <name type="scientific">Phakopsora pachyrhizi</name>
    <name type="common">Asian soybean rust disease fungus</name>
    <dbReference type="NCBI Taxonomy" id="170000"/>
    <lineage>
        <taxon>Eukaryota</taxon>
        <taxon>Fungi</taxon>
        <taxon>Dikarya</taxon>
        <taxon>Basidiomycota</taxon>
        <taxon>Pucciniomycotina</taxon>
        <taxon>Pucciniomycetes</taxon>
        <taxon>Pucciniales</taxon>
        <taxon>Phakopsoraceae</taxon>
        <taxon>Phakopsora</taxon>
    </lineage>
</organism>
<name>A0A0S1MIE8_PHAPC</name>